<dbReference type="InterPro" id="IPR000713">
    <property type="entry name" value="Mur_ligase_N"/>
</dbReference>
<name>A0AAE4FU91_9CYAN</name>
<dbReference type="AlphaFoldDB" id="A0AAE4FU91"/>
<dbReference type="GO" id="GO:0008360">
    <property type="term" value="P:regulation of cell shape"/>
    <property type="evidence" value="ECO:0007669"/>
    <property type="project" value="UniProtKB-KW"/>
</dbReference>
<evidence type="ECO:0000313" key="16">
    <source>
        <dbReference type="Proteomes" id="UP001268256"/>
    </source>
</evidence>
<keyword evidence="6 10" id="KW-0133">Cell shape</keyword>
<dbReference type="GO" id="GO:0009252">
    <property type="term" value="P:peptidoglycan biosynthetic process"/>
    <property type="evidence" value="ECO:0007669"/>
    <property type="project" value="UniProtKB-UniRule"/>
</dbReference>
<keyword evidence="7 10" id="KW-0573">Peptidoglycan synthesis</keyword>
<dbReference type="SUPFAM" id="SSF63418">
    <property type="entry name" value="MurE/MurF N-terminal domain"/>
    <property type="match status" value="1"/>
</dbReference>
<evidence type="ECO:0000256" key="4">
    <source>
        <dbReference type="ARBA" id="ARBA00022741"/>
    </source>
</evidence>
<evidence type="ECO:0000256" key="1">
    <source>
        <dbReference type="ARBA" id="ARBA00022490"/>
    </source>
</evidence>
<dbReference type="EC" id="6.3.2.10" evidence="10 11"/>
<reference evidence="16" key="1">
    <citation type="submission" date="2023-07" db="EMBL/GenBank/DDBJ databases">
        <authorList>
            <person name="Luz R."/>
            <person name="Cordeiro R."/>
            <person name="Fonseca A."/>
            <person name="Goncalves V."/>
        </authorList>
    </citation>
    <scope>NUCLEOTIDE SEQUENCE [LARGE SCALE GENOMIC DNA]</scope>
    <source>
        <strain evidence="16">BACA0444</strain>
    </source>
</reference>
<evidence type="ECO:0000256" key="2">
    <source>
        <dbReference type="ARBA" id="ARBA00022598"/>
    </source>
</evidence>
<evidence type="ECO:0000256" key="8">
    <source>
        <dbReference type="ARBA" id="ARBA00023306"/>
    </source>
</evidence>
<dbReference type="GO" id="GO:0005524">
    <property type="term" value="F:ATP binding"/>
    <property type="evidence" value="ECO:0007669"/>
    <property type="project" value="UniProtKB-UniRule"/>
</dbReference>
<dbReference type="GO" id="GO:0071555">
    <property type="term" value="P:cell wall organization"/>
    <property type="evidence" value="ECO:0007669"/>
    <property type="project" value="UniProtKB-KW"/>
</dbReference>
<dbReference type="InterPro" id="IPR004101">
    <property type="entry name" value="Mur_ligase_C"/>
</dbReference>
<dbReference type="InterPro" id="IPR051046">
    <property type="entry name" value="MurCDEF_CellWall_CoF430Synth"/>
</dbReference>
<dbReference type="InterPro" id="IPR035911">
    <property type="entry name" value="MurE/MurF_N"/>
</dbReference>
<dbReference type="GO" id="GO:0005737">
    <property type="term" value="C:cytoplasm"/>
    <property type="evidence" value="ECO:0007669"/>
    <property type="project" value="UniProtKB-SubCell"/>
</dbReference>
<dbReference type="PANTHER" id="PTHR43024:SF1">
    <property type="entry name" value="UDP-N-ACETYLMURAMOYL-TRIPEPTIDE--D-ALANYL-D-ALANINE LIGASE"/>
    <property type="match status" value="1"/>
</dbReference>
<evidence type="ECO:0000256" key="7">
    <source>
        <dbReference type="ARBA" id="ARBA00022984"/>
    </source>
</evidence>
<dbReference type="InterPro" id="IPR005863">
    <property type="entry name" value="UDP-N-AcMur_synth"/>
</dbReference>
<dbReference type="Gene3D" id="3.90.190.20">
    <property type="entry name" value="Mur ligase, C-terminal domain"/>
    <property type="match status" value="1"/>
</dbReference>
<evidence type="ECO:0000256" key="6">
    <source>
        <dbReference type="ARBA" id="ARBA00022960"/>
    </source>
</evidence>
<feature type="domain" description="Mur ligase central" evidence="14">
    <location>
        <begin position="114"/>
        <end position="291"/>
    </location>
</feature>
<dbReference type="SUPFAM" id="SSF53623">
    <property type="entry name" value="MurD-like peptide ligases, catalytic domain"/>
    <property type="match status" value="1"/>
</dbReference>
<comment type="pathway">
    <text evidence="10 11">Cell wall biogenesis; peptidoglycan biosynthesis.</text>
</comment>
<organism evidence="15 16">
    <name type="scientific">Pseudocalidococcus azoricus BACA0444</name>
    <dbReference type="NCBI Taxonomy" id="2918990"/>
    <lineage>
        <taxon>Bacteria</taxon>
        <taxon>Bacillati</taxon>
        <taxon>Cyanobacteriota</taxon>
        <taxon>Cyanophyceae</taxon>
        <taxon>Acaryochloridales</taxon>
        <taxon>Thermosynechococcaceae</taxon>
        <taxon>Pseudocalidococcus</taxon>
        <taxon>Pseudocalidococcus azoricus</taxon>
    </lineage>
</organism>
<dbReference type="GO" id="GO:0047480">
    <property type="term" value="F:UDP-N-acetylmuramoyl-tripeptide-D-alanyl-D-alanine ligase activity"/>
    <property type="evidence" value="ECO:0007669"/>
    <property type="project" value="UniProtKB-UniRule"/>
</dbReference>
<keyword evidence="3 10" id="KW-0132">Cell division</keyword>
<dbReference type="InterPro" id="IPR036565">
    <property type="entry name" value="Mur-like_cat_sf"/>
</dbReference>
<comment type="similarity">
    <text evidence="10">Belongs to the MurCDEF family. MurF subfamily.</text>
</comment>
<protein>
    <recommendedName>
        <fullName evidence="10 11">UDP-N-acetylmuramoyl-tripeptide--D-alanyl-D-alanine ligase</fullName>
        <ecNumber evidence="10 11">6.3.2.10</ecNumber>
    </recommendedName>
    <alternativeName>
        <fullName evidence="10">D-alanyl-D-alanine-adding enzyme</fullName>
    </alternativeName>
</protein>
<dbReference type="InterPro" id="IPR036615">
    <property type="entry name" value="Mur_ligase_C_dom_sf"/>
</dbReference>
<dbReference type="Gene3D" id="3.40.1390.10">
    <property type="entry name" value="MurE/MurF, N-terminal domain"/>
    <property type="match status" value="1"/>
</dbReference>
<dbReference type="SUPFAM" id="SSF53244">
    <property type="entry name" value="MurD-like peptide ligases, peptide-binding domain"/>
    <property type="match status" value="1"/>
</dbReference>
<keyword evidence="16" id="KW-1185">Reference proteome</keyword>
<evidence type="ECO:0000256" key="5">
    <source>
        <dbReference type="ARBA" id="ARBA00022840"/>
    </source>
</evidence>
<feature type="domain" description="Mur ligase C-terminal" evidence="13">
    <location>
        <begin position="322"/>
        <end position="435"/>
    </location>
</feature>
<accession>A0AAE4FU91</accession>
<proteinExistence type="inferred from homology"/>
<comment type="function">
    <text evidence="10 11">Involved in cell wall formation. Catalyzes the final step in the synthesis of UDP-N-acetylmuramoyl-pentapeptide, the precursor of murein.</text>
</comment>
<dbReference type="PANTHER" id="PTHR43024">
    <property type="entry name" value="UDP-N-ACETYLMURAMOYL-TRIPEPTIDE--D-ALANYL-D-ALANINE LIGASE"/>
    <property type="match status" value="1"/>
</dbReference>
<dbReference type="Gene3D" id="3.40.1190.10">
    <property type="entry name" value="Mur-like, catalytic domain"/>
    <property type="match status" value="1"/>
</dbReference>
<evidence type="ECO:0000259" key="12">
    <source>
        <dbReference type="Pfam" id="PF01225"/>
    </source>
</evidence>
<evidence type="ECO:0000313" key="15">
    <source>
        <dbReference type="EMBL" id="MDS3861968.1"/>
    </source>
</evidence>
<dbReference type="HAMAP" id="MF_02019">
    <property type="entry name" value="MurF"/>
    <property type="match status" value="1"/>
</dbReference>
<keyword evidence="8 10" id="KW-0131">Cell cycle</keyword>
<feature type="domain" description="Mur ligase N-terminal catalytic" evidence="12">
    <location>
        <begin position="36"/>
        <end position="81"/>
    </location>
</feature>
<dbReference type="NCBIfam" id="TIGR01143">
    <property type="entry name" value="murF"/>
    <property type="match status" value="1"/>
</dbReference>
<keyword evidence="9 10" id="KW-0961">Cell wall biogenesis/degradation</keyword>
<dbReference type="EMBL" id="JAVMIP010000019">
    <property type="protein sequence ID" value="MDS3861968.1"/>
    <property type="molecule type" value="Genomic_DNA"/>
</dbReference>
<evidence type="ECO:0000256" key="11">
    <source>
        <dbReference type="RuleBase" id="RU004136"/>
    </source>
</evidence>
<gene>
    <name evidence="10 15" type="primary">murF</name>
    <name evidence="15" type="ORF">RIF25_14280</name>
</gene>
<feature type="binding site" evidence="10">
    <location>
        <begin position="116"/>
        <end position="122"/>
    </location>
    <ligand>
        <name>ATP</name>
        <dbReference type="ChEBI" id="CHEBI:30616"/>
    </ligand>
</feature>
<comment type="subcellular location">
    <subcellularLocation>
        <location evidence="10 11">Cytoplasm</location>
    </subcellularLocation>
</comment>
<keyword evidence="5 10" id="KW-0067">ATP-binding</keyword>
<keyword evidence="4 10" id="KW-0547">Nucleotide-binding</keyword>
<dbReference type="Pfam" id="PF01225">
    <property type="entry name" value="Mur_ligase"/>
    <property type="match status" value="1"/>
</dbReference>
<comment type="caution">
    <text evidence="15">The sequence shown here is derived from an EMBL/GenBank/DDBJ whole genome shotgun (WGS) entry which is preliminary data.</text>
</comment>
<evidence type="ECO:0000259" key="13">
    <source>
        <dbReference type="Pfam" id="PF02875"/>
    </source>
</evidence>
<sequence length="452" mass="48588">MTPFATPTQLLNILSPLDATAENFELIAPPASHPTVSTDTRTLQPGDIFLALRGETFDGHGFVQVAKQQGASLAIVDQAMTTPIPQIVVQDTLAAYQILGQWWRQQFQIPVIAITGSVGKTTTKELIAAALGCYGKVLKTEANYNNEIGVPKTLLQLTDDHDFAVIEMGMRGPGEIALLSRVAQATVGVITNVGTAHIGRLGSREAIAQAKCELLAQLPKTSTAILNGEQPLLLAMAEKVWAEKTITYGLETGKLRGTLLPDNQIEINGQVFPLPLPGRHNALNFLATIAVTQALGLDLMPLQSGITVQLPPGRAKRYTLETDIVLLDETYNAGLESMLASLQILAETPGTRRIAVLGPMRELGDYAVALHQEVGARVKDLQLDQLLILDTEAEGQALAQGATPIPTQQFSQHQDLIEHLKTIIGPGDRLLFKASHSVGLDRVVKALRESGD</sequence>
<dbReference type="Proteomes" id="UP001268256">
    <property type="component" value="Unassembled WGS sequence"/>
</dbReference>
<keyword evidence="1 10" id="KW-0963">Cytoplasm</keyword>
<dbReference type="GO" id="GO:0051301">
    <property type="term" value="P:cell division"/>
    <property type="evidence" value="ECO:0007669"/>
    <property type="project" value="UniProtKB-KW"/>
</dbReference>
<comment type="catalytic activity">
    <reaction evidence="10 11">
        <text>D-alanyl-D-alanine + UDP-N-acetyl-alpha-D-muramoyl-L-alanyl-gamma-D-glutamyl-meso-2,6-diaminopimelate + ATP = UDP-N-acetyl-alpha-D-muramoyl-L-alanyl-gamma-D-glutamyl-meso-2,6-diaminopimeloyl-D-alanyl-D-alanine + ADP + phosphate + H(+)</text>
        <dbReference type="Rhea" id="RHEA:28374"/>
        <dbReference type="ChEBI" id="CHEBI:15378"/>
        <dbReference type="ChEBI" id="CHEBI:30616"/>
        <dbReference type="ChEBI" id="CHEBI:43474"/>
        <dbReference type="ChEBI" id="CHEBI:57822"/>
        <dbReference type="ChEBI" id="CHEBI:61386"/>
        <dbReference type="ChEBI" id="CHEBI:83905"/>
        <dbReference type="ChEBI" id="CHEBI:456216"/>
        <dbReference type="EC" id="6.3.2.10"/>
    </reaction>
</comment>
<evidence type="ECO:0000256" key="3">
    <source>
        <dbReference type="ARBA" id="ARBA00022618"/>
    </source>
</evidence>
<evidence type="ECO:0000256" key="9">
    <source>
        <dbReference type="ARBA" id="ARBA00023316"/>
    </source>
</evidence>
<evidence type="ECO:0000259" key="14">
    <source>
        <dbReference type="Pfam" id="PF08245"/>
    </source>
</evidence>
<keyword evidence="2 10" id="KW-0436">Ligase</keyword>
<evidence type="ECO:0000256" key="10">
    <source>
        <dbReference type="HAMAP-Rule" id="MF_02019"/>
    </source>
</evidence>
<dbReference type="InterPro" id="IPR013221">
    <property type="entry name" value="Mur_ligase_cen"/>
</dbReference>
<dbReference type="Pfam" id="PF08245">
    <property type="entry name" value="Mur_ligase_M"/>
    <property type="match status" value="1"/>
</dbReference>
<dbReference type="Pfam" id="PF02875">
    <property type="entry name" value="Mur_ligase_C"/>
    <property type="match status" value="1"/>
</dbReference>